<reference evidence="2" key="1">
    <citation type="journal article" date="2015" name="Nat. Genet.">
        <title>The genome and transcriptome of the zoonotic hookworm Ancylostoma ceylanicum identify infection-specific gene families.</title>
        <authorList>
            <person name="Schwarz E.M."/>
            <person name="Hu Y."/>
            <person name="Antoshechkin I."/>
            <person name="Miller M.M."/>
            <person name="Sternberg P.W."/>
            <person name="Aroian R.V."/>
        </authorList>
    </citation>
    <scope>NUCLEOTIDE SEQUENCE</scope>
    <source>
        <strain evidence="2">HY135</strain>
    </source>
</reference>
<evidence type="ECO:0000313" key="2">
    <source>
        <dbReference type="Proteomes" id="UP000024635"/>
    </source>
</evidence>
<sequence>MSILFIPGVLEAKKLQQTFGQRLYCHPVYLITYSELQTAVDKGRDRGAALLSRDTGLCMPVLVICCGMALEFSASGRSRQPQLACRPL</sequence>
<evidence type="ECO:0000313" key="1">
    <source>
        <dbReference type="EMBL" id="EYC38244.1"/>
    </source>
</evidence>
<dbReference type="EMBL" id="JARK01000331">
    <property type="protein sequence ID" value="EYC38244.1"/>
    <property type="molecule type" value="Genomic_DNA"/>
</dbReference>
<gene>
    <name evidence="1" type="primary">Acey_s0731.g1904</name>
    <name evidence="1" type="ORF">Y032_0731g1904</name>
</gene>
<organism evidence="1 2">
    <name type="scientific">Ancylostoma ceylanicum</name>
    <dbReference type="NCBI Taxonomy" id="53326"/>
    <lineage>
        <taxon>Eukaryota</taxon>
        <taxon>Metazoa</taxon>
        <taxon>Ecdysozoa</taxon>
        <taxon>Nematoda</taxon>
        <taxon>Chromadorea</taxon>
        <taxon>Rhabditida</taxon>
        <taxon>Rhabditina</taxon>
        <taxon>Rhabditomorpha</taxon>
        <taxon>Strongyloidea</taxon>
        <taxon>Ancylostomatidae</taxon>
        <taxon>Ancylostomatinae</taxon>
        <taxon>Ancylostoma</taxon>
    </lineage>
</organism>
<proteinExistence type="predicted"/>
<accession>A0A016WEH9</accession>
<protein>
    <submittedName>
        <fullName evidence="1">Uncharacterized protein</fullName>
    </submittedName>
</protein>
<comment type="caution">
    <text evidence="1">The sequence shown here is derived from an EMBL/GenBank/DDBJ whole genome shotgun (WGS) entry which is preliminary data.</text>
</comment>
<keyword evidence="2" id="KW-1185">Reference proteome</keyword>
<dbReference type="AlphaFoldDB" id="A0A016WEH9"/>
<name>A0A016WEH9_9BILA</name>
<dbReference type="Proteomes" id="UP000024635">
    <property type="component" value="Unassembled WGS sequence"/>
</dbReference>